<evidence type="ECO:0000256" key="8">
    <source>
        <dbReference type="ARBA" id="ARBA00023054"/>
    </source>
</evidence>
<dbReference type="GO" id="GO:0005886">
    <property type="term" value="C:plasma membrane"/>
    <property type="evidence" value="ECO:0007669"/>
    <property type="project" value="UniProtKB-SubCell"/>
</dbReference>
<organism evidence="16">
    <name type="scientific">Schistosoma mansoni</name>
    <name type="common">Blood fluke</name>
    <dbReference type="NCBI Taxonomy" id="6183"/>
    <lineage>
        <taxon>Eukaryota</taxon>
        <taxon>Metazoa</taxon>
        <taxon>Spiralia</taxon>
        <taxon>Lophotrochozoa</taxon>
        <taxon>Platyhelminthes</taxon>
        <taxon>Trematoda</taxon>
        <taxon>Digenea</taxon>
        <taxon>Strigeidida</taxon>
        <taxon>Schistosomatoidea</taxon>
        <taxon>Schistosomatidae</taxon>
        <taxon>Schistosoma</taxon>
    </lineage>
</organism>
<dbReference type="PANTHER" id="PTHR46480:SF1">
    <property type="entry name" value="VOLTAGE-GATED HYDROGEN CHANNEL 1"/>
    <property type="match status" value="1"/>
</dbReference>
<dbReference type="InterPro" id="IPR027359">
    <property type="entry name" value="Volt_channel_dom_sf"/>
</dbReference>
<evidence type="ECO:0000256" key="12">
    <source>
        <dbReference type="ARBA" id="ARBA00031989"/>
    </source>
</evidence>
<keyword evidence="10 14" id="KW-0472">Membrane</keyword>
<keyword evidence="7 14" id="KW-1133">Transmembrane helix</keyword>
<evidence type="ECO:0000256" key="9">
    <source>
        <dbReference type="ARBA" id="ARBA00023065"/>
    </source>
</evidence>
<evidence type="ECO:0000256" key="2">
    <source>
        <dbReference type="ARBA" id="ARBA00015897"/>
    </source>
</evidence>
<dbReference type="GO" id="GO:0030171">
    <property type="term" value="F:voltage-gated proton channel activity"/>
    <property type="evidence" value="ECO:0007669"/>
    <property type="project" value="InterPro"/>
</dbReference>
<keyword evidence="8" id="KW-0175">Coiled coil</keyword>
<comment type="subcellular location">
    <subcellularLocation>
        <location evidence="1">Cell membrane</location>
        <topology evidence="1">Multi-pass membrane protein</topology>
    </subcellularLocation>
</comment>
<keyword evidence="11" id="KW-0407">Ion channel</keyword>
<evidence type="ECO:0000256" key="4">
    <source>
        <dbReference type="ARBA" id="ARBA00022475"/>
    </source>
</evidence>
<dbReference type="InParanoid" id="A0A5K4FCJ3"/>
<protein>
    <recommendedName>
        <fullName evidence="2">Voltage-gated hydrogen channel 1</fullName>
    </recommendedName>
    <alternativeName>
        <fullName evidence="12">Hydrogen voltage-gated channel 1</fullName>
    </alternativeName>
</protein>
<evidence type="ECO:0000259" key="15">
    <source>
        <dbReference type="Pfam" id="PF00520"/>
    </source>
</evidence>
<dbReference type="WBParaSite" id="Smp_334180.2">
    <property type="protein sequence ID" value="Smp_334180.2"/>
    <property type="gene ID" value="Smp_334180"/>
</dbReference>
<evidence type="ECO:0000256" key="3">
    <source>
        <dbReference type="ARBA" id="ARBA00022448"/>
    </source>
</evidence>
<dbReference type="InterPro" id="IPR005821">
    <property type="entry name" value="Ion_trans_dom"/>
</dbReference>
<evidence type="ECO:0000256" key="1">
    <source>
        <dbReference type="ARBA" id="ARBA00004651"/>
    </source>
</evidence>
<evidence type="ECO:0000313" key="16">
    <source>
        <dbReference type="WBParaSite" id="Smp_334180.2"/>
    </source>
</evidence>
<dbReference type="ExpressionAtlas" id="A0A5K4FCJ3">
    <property type="expression patterns" value="baseline"/>
</dbReference>
<accession>A0A5K4FCJ3</accession>
<dbReference type="InterPro" id="IPR031846">
    <property type="entry name" value="Hvcn1"/>
</dbReference>
<evidence type="ECO:0000256" key="7">
    <source>
        <dbReference type="ARBA" id="ARBA00022989"/>
    </source>
</evidence>
<dbReference type="Gene3D" id="1.20.120.350">
    <property type="entry name" value="Voltage-gated potassium channels. Chain C"/>
    <property type="match status" value="1"/>
</dbReference>
<evidence type="ECO:0000256" key="13">
    <source>
        <dbReference type="SAM" id="MobiDB-lite"/>
    </source>
</evidence>
<feature type="domain" description="Ion transport" evidence="15">
    <location>
        <begin position="365"/>
        <end position="448"/>
    </location>
</feature>
<evidence type="ECO:0000256" key="11">
    <source>
        <dbReference type="ARBA" id="ARBA00023303"/>
    </source>
</evidence>
<evidence type="ECO:0000256" key="5">
    <source>
        <dbReference type="ARBA" id="ARBA00022692"/>
    </source>
</evidence>
<reference evidence="16" key="1">
    <citation type="submission" date="2019-11" db="UniProtKB">
        <authorList>
            <consortium name="WormBaseParasite"/>
        </authorList>
    </citation>
    <scope>IDENTIFICATION</scope>
    <source>
        <strain evidence="16">Puerto Rican</strain>
    </source>
</reference>
<keyword evidence="4" id="KW-1003">Cell membrane</keyword>
<keyword evidence="6" id="KW-0851">Voltage-gated channel</keyword>
<evidence type="ECO:0000256" key="14">
    <source>
        <dbReference type="SAM" id="Phobius"/>
    </source>
</evidence>
<dbReference type="Pfam" id="PF00520">
    <property type="entry name" value="Ion_trans"/>
    <property type="match status" value="1"/>
</dbReference>
<keyword evidence="5 14" id="KW-0812">Transmembrane</keyword>
<dbReference type="PANTHER" id="PTHR46480">
    <property type="entry name" value="F20B24.22"/>
    <property type="match status" value="1"/>
</dbReference>
<keyword evidence="3" id="KW-0813">Transport</keyword>
<evidence type="ECO:0000256" key="10">
    <source>
        <dbReference type="ARBA" id="ARBA00023136"/>
    </source>
</evidence>
<dbReference type="AlphaFoldDB" id="A0A5K4FCJ3"/>
<sequence>MKSVISECGMQSHISDKTVDSNNPSEAEDYDKFEYNYGWARSRKFLKQLVKDNIDLSLVEYEILRHTKNKKPKTLKIFAFNKMLSLTRWKQYFLVCLRSNVLQVLMSLLVLLDAGIVISEIVLEIQSLQTYKSNFRTQLEDFRDIICTVMYRTAPEMELPFQCYSDEQELHFRKSSKKLNFTSYNKLMQNQTSPVEHTNHVKIFTEESNFTNPSPRIENTHHFHLNNHLEKDDELLMDMCSFLSHWYKKYEPSIKCFLNSEMNNIIQSIFSNSIPINVASNLTETKNQTSIYLNDKPKIFQLGSQTDLPTIISFLFSTVNSTNFYEHINENELLSHYDNVHNEGFCGDSYLKKRQLGARAMHEASEILHYLSIAITALFFLCVILKLICIGKEFFRDTNEYFDGAIIVASLASDVLYVRYVSETAAAMVVLLLWRIIRIINALMMHKKQQYEFRIAMQKRSRRILGRKMEVIRTEKEMQDKHILALENLLKEMGVSSDTIRKCKPLYKKCTKEQTNNALKSIAALTTGFMGGLVGAPSHVQDVISKYGKSKFSSTQNFAQSTLQQSESLNVLSKYQRQSVPRLVHIQLPGNKRLHNQQMCNNYEKSTNYTFTDRDHISDEIKPPSIVQATGEDNSDFDKLFKRPRAFSLNPQEHWSSLQDKQFQSLLLQSESTTKLTKGLQTMKYLNDADILCEKAEKSSMSIFLRHTSDDTLNETISNYYFANTSKGHQHFLRTLPNIFKKALNINKHKTNILEEEGEINEQDEHNKLVDQKQRKNYLIHGKENFQRTNNSYPHSQTTSTVQEILEVDEMSPICNLNGSNEFMDSQTDIMFMKDNKICSDINKDYMVPSNVVQNKDKHLCQLTNTNDHINDTNIKQSIKSVHNINNNVHNVYNELAVNRKESDEQIWILQPGYIWCQSENQAKLSTKKRKYSATKSPPREKSRTKKIKQVFSRDKTSNKISKALSMKPQSTSS</sequence>
<feature type="transmembrane region" description="Helical" evidence="14">
    <location>
        <begin position="367"/>
        <end position="389"/>
    </location>
</feature>
<evidence type="ECO:0000256" key="6">
    <source>
        <dbReference type="ARBA" id="ARBA00022882"/>
    </source>
</evidence>
<keyword evidence="9" id="KW-0406">Ion transport</keyword>
<feature type="region of interest" description="Disordered" evidence="13">
    <location>
        <begin position="926"/>
        <end position="974"/>
    </location>
</feature>
<proteinExistence type="predicted"/>
<feature type="transmembrane region" description="Helical" evidence="14">
    <location>
        <begin position="426"/>
        <end position="444"/>
    </location>
</feature>
<dbReference type="GO" id="GO:0034702">
    <property type="term" value="C:monoatomic ion channel complex"/>
    <property type="evidence" value="ECO:0007669"/>
    <property type="project" value="UniProtKB-KW"/>
</dbReference>
<name>A0A5K4FCJ3_SCHMA</name>